<dbReference type="EMBL" id="GBXM01073563">
    <property type="protein sequence ID" value="JAH35014.1"/>
    <property type="molecule type" value="Transcribed_RNA"/>
</dbReference>
<proteinExistence type="predicted"/>
<dbReference type="AlphaFoldDB" id="A0A0E9S0N5"/>
<evidence type="ECO:0000313" key="1">
    <source>
        <dbReference type="EMBL" id="JAH35014.1"/>
    </source>
</evidence>
<name>A0A0E9S0N5_ANGAN</name>
<reference evidence="1" key="2">
    <citation type="journal article" date="2015" name="Fish Shellfish Immunol.">
        <title>Early steps in the European eel (Anguilla anguilla)-Vibrio vulnificus interaction in the gills: Role of the RtxA13 toxin.</title>
        <authorList>
            <person name="Callol A."/>
            <person name="Pajuelo D."/>
            <person name="Ebbesson L."/>
            <person name="Teles M."/>
            <person name="MacKenzie S."/>
            <person name="Amaro C."/>
        </authorList>
    </citation>
    <scope>NUCLEOTIDE SEQUENCE</scope>
</reference>
<organism evidence="1">
    <name type="scientific">Anguilla anguilla</name>
    <name type="common">European freshwater eel</name>
    <name type="synonym">Muraena anguilla</name>
    <dbReference type="NCBI Taxonomy" id="7936"/>
    <lineage>
        <taxon>Eukaryota</taxon>
        <taxon>Metazoa</taxon>
        <taxon>Chordata</taxon>
        <taxon>Craniata</taxon>
        <taxon>Vertebrata</taxon>
        <taxon>Euteleostomi</taxon>
        <taxon>Actinopterygii</taxon>
        <taxon>Neopterygii</taxon>
        <taxon>Teleostei</taxon>
        <taxon>Anguilliformes</taxon>
        <taxon>Anguillidae</taxon>
        <taxon>Anguilla</taxon>
    </lineage>
</organism>
<protein>
    <submittedName>
        <fullName evidence="1">Uncharacterized protein</fullName>
    </submittedName>
</protein>
<reference evidence="1" key="1">
    <citation type="submission" date="2014-11" db="EMBL/GenBank/DDBJ databases">
        <authorList>
            <person name="Amaro Gonzalez C."/>
        </authorList>
    </citation>
    <scope>NUCLEOTIDE SEQUENCE</scope>
</reference>
<accession>A0A0E9S0N5</accession>
<sequence>MSTSHVLANERTQTFGK</sequence>